<organism evidence="2 3">
    <name type="scientific">Meloidogyne incognita</name>
    <name type="common">Southern root-knot nematode worm</name>
    <name type="synonym">Oxyuris incognita</name>
    <dbReference type="NCBI Taxonomy" id="6306"/>
    <lineage>
        <taxon>Eukaryota</taxon>
        <taxon>Metazoa</taxon>
        <taxon>Ecdysozoa</taxon>
        <taxon>Nematoda</taxon>
        <taxon>Chromadorea</taxon>
        <taxon>Rhabditida</taxon>
        <taxon>Tylenchina</taxon>
        <taxon>Tylenchomorpha</taxon>
        <taxon>Tylenchoidea</taxon>
        <taxon>Meloidogynidae</taxon>
        <taxon>Meloidogyninae</taxon>
        <taxon>Meloidogyne</taxon>
        <taxon>Meloidogyne incognita group</taxon>
    </lineage>
</organism>
<keyword evidence="2" id="KW-1185">Reference proteome</keyword>
<dbReference type="AlphaFoldDB" id="A0A914MX66"/>
<feature type="compositionally biased region" description="Basic residues" evidence="1">
    <location>
        <begin position="102"/>
        <end position="113"/>
    </location>
</feature>
<feature type="compositionally biased region" description="Polar residues" evidence="1">
    <location>
        <begin position="87"/>
        <end position="100"/>
    </location>
</feature>
<reference evidence="3" key="1">
    <citation type="submission" date="2022-11" db="UniProtKB">
        <authorList>
            <consortium name="WormBaseParasite"/>
        </authorList>
    </citation>
    <scope>IDENTIFICATION</scope>
</reference>
<feature type="region of interest" description="Disordered" evidence="1">
    <location>
        <begin position="79"/>
        <end position="146"/>
    </location>
</feature>
<accession>A0A914MX66</accession>
<proteinExistence type="predicted"/>
<evidence type="ECO:0000313" key="2">
    <source>
        <dbReference type="Proteomes" id="UP000887563"/>
    </source>
</evidence>
<sequence length="214" mass="25362">MLKLIASTNLLKCYCQQTKIFRFTSLFFKFCHYNERLILPLYKKYSPITNLSIITNKLCEKCFLEKYFLYARRVSHPKSSRPVRSYEPSNRSAKQLNDNQNKARRVSHPKSSRPVRSYEPSNRSAKQLNENQNKEFDKQNGKENDFEKVKAELDKDLKDAHKEFKQGMENLFKEKFESDKIRKDAQKEAKQTMEKLVGKEMANKIDNEVDKVFV</sequence>
<dbReference type="Proteomes" id="UP000887563">
    <property type="component" value="Unplaced"/>
</dbReference>
<evidence type="ECO:0000256" key="1">
    <source>
        <dbReference type="SAM" id="MobiDB-lite"/>
    </source>
</evidence>
<dbReference type="WBParaSite" id="Minc3s02387g29785">
    <property type="protein sequence ID" value="Minc3s02387g29785"/>
    <property type="gene ID" value="Minc3s02387g29785"/>
</dbReference>
<protein>
    <submittedName>
        <fullName evidence="3">Uncharacterized protein</fullName>
    </submittedName>
</protein>
<feature type="compositionally biased region" description="Basic and acidic residues" evidence="1">
    <location>
        <begin position="132"/>
        <end position="146"/>
    </location>
</feature>
<feature type="compositionally biased region" description="Polar residues" evidence="1">
    <location>
        <begin position="119"/>
        <end position="131"/>
    </location>
</feature>
<evidence type="ECO:0000313" key="3">
    <source>
        <dbReference type="WBParaSite" id="Minc3s02387g29785"/>
    </source>
</evidence>
<name>A0A914MX66_MELIC</name>